<feature type="domain" description="Transthyretin/hydroxyisourate hydrolase" evidence="9">
    <location>
        <begin position="290"/>
        <end position="417"/>
    </location>
</feature>
<evidence type="ECO:0000259" key="9">
    <source>
        <dbReference type="SMART" id="SM00095"/>
    </source>
</evidence>
<dbReference type="NCBIfam" id="NF010372">
    <property type="entry name" value="PRK13798.1"/>
    <property type="match status" value="1"/>
</dbReference>
<dbReference type="Gene3D" id="2.60.40.180">
    <property type="entry name" value="Transthyretin/hydroxyisourate hydrolase domain"/>
    <property type="match status" value="1"/>
</dbReference>
<dbReference type="Pfam" id="PF09349">
    <property type="entry name" value="OHCU_decarbox"/>
    <property type="match status" value="1"/>
</dbReference>
<dbReference type="InterPro" id="IPR036778">
    <property type="entry name" value="OHCU_decarboxylase_sf"/>
</dbReference>
<protein>
    <recommendedName>
        <fullName evidence="9">Transthyretin/hydroxyisourate hydrolase domain-containing protein</fullName>
    </recommendedName>
</protein>
<dbReference type="InterPro" id="IPR014306">
    <property type="entry name" value="Hydroxyisourate_hydrolase"/>
</dbReference>
<comment type="pathway">
    <text evidence="3">Purine metabolism; urate degradation; (S)-allantoin from urate: step 3/3.</text>
</comment>
<evidence type="ECO:0000256" key="5">
    <source>
        <dbReference type="ARBA" id="ARBA00022793"/>
    </source>
</evidence>
<dbReference type="Proteomes" id="UP000054558">
    <property type="component" value="Unassembled WGS sequence"/>
</dbReference>
<dbReference type="SUPFAM" id="SSF49472">
    <property type="entry name" value="Transthyretin (synonym: prealbumin)"/>
    <property type="match status" value="1"/>
</dbReference>
<dbReference type="GO" id="GO:0051997">
    <property type="term" value="F:2-oxo-4-hydroxy-4-carboxy-5-ureidoimidazoline decarboxylase activity"/>
    <property type="evidence" value="ECO:0007669"/>
    <property type="project" value="UniProtKB-EC"/>
</dbReference>
<dbReference type="InterPro" id="IPR036817">
    <property type="entry name" value="Transthyretin/HIU_hydrolase_sf"/>
</dbReference>
<dbReference type="SMART" id="SM00095">
    <property type="entry name" value="TR_THY"/>
    <property type="match status" value="1"/>
</dbReference>
<keyword evidence="6" id="KW-0378">Hydrolase</keyword>
<dbReference type="Pfam" id="PF00576">
    <property type="entry name" value="Transthyretin"/>
    <property type="match status" value="1"/>
</dbReference>
<keyword evidence="4" id="KW-0659">Purine metabolism</keyword>
<dbReference type="InterPro" id="IPR018020">
    <property type="entry name" value="OHCU_decarboxylase"/>
</dbReference>
<dbReference type="SUPFAM" id="SSF158694">
    <property type="entry name" value="UraD-Like"/>
    <property type="match status" value="1"/>
</dbReference>
<dbReference type="PANTHER" id="PTHR43466">
    <property type="entry name" value="2-OXO-4-HYDROXY-4-CARBOXY-5-UREIDOIMIDAZOLINE DECARBOXYLASE-RELATED"/>
    <property type="match status" value="1"/>
</dbReference>
<dbReference type="STRING" id="105231.A0A0U9HRU6"/>
<dbReference type="PANTHER" id="PTHR43466:SF1">
    <property type="entry name" value="2-OXO-4-HYDROXY-4-CARBOXY-5-UREIDOIMIDAZOLINE DECARBOXYLASE-RELATED"/>
    <property type="match status" value="1"/>
</dbReference>
<name>A0A0U9HRU6_KLENI</name>
<sequence length="418" mass="44847">MEPIGLYPSIAWFNSLGIGEAIDALRKCCHSAQFAQLVAQARPFENYVDLVQHARNVWLNQVGIPAWLEAFGGHPRIGDVSGLREKFGASAEFSEGEQGAALASANESVLQELALWNKNYEDKFGHVFLICASGKTSGEVLEAVKARFSNCPHDEIRIAAVEQQKITELRLEKLLNSNSDEATQSSTRTSLESTPMAALSHSVDELATRAPWPQPQRGASETVGSGLNMRGGAHGRLAQIENHLTAGRGPGGALAEDQRAKHGEPTAASGFPDHEPHRLSMQPTAAGAAGLRSPITTHVLDLSHGRPAKGVAVDLEGLTGDTWQSLGKGATDADGRVIGLLPASDHVAAGMYKLRFQTGAYLQNMTKADRGDPGRVGADGGFYPQVDIVFEVKPSQTREHFHVPLILSPYSYTTYRGS</sequence>
<evidence type="ECO:0000313" key="11">
    <source>
        <dbReference type="Proteomes" id="UP000054558"/>
    </source>
</evidence>
<organism evidence="10 11">
    <name type="scientific">Klebsormidium nitens</name>
    <name type="common">Green alga</name>
    <name type="synonym">Ulothrix nitens</name>
    <dbReference type="NCBI Taxonomy" id="105231"/>
    <lineage>
        <taxon>Eukaryota</taxon>
        <taxon>Viridiplantae</taxon>
        <taxon>Streptophyta</taxon>
        <taxon>Klebsormidiophyceae</taxon>
        <taxon>Klebsormidiales</taxon>
        <taxon>Klebsormidiaceae</taxon>
        <taxon>Klebsormidium</taxon>
    </lineage>
</organism>
<dbReference type="EMBL" id="DF237006">
    <property type="protein sequence ID" value="GAQ80565.1"/>
    <property type="molecule type" value="Genomic_DNA"/>
</dbReference>
<dbReference type="NCBIfam" id="TIGR02962">
    <property type="entry name" value="hdxy_isourate"/>
    <property type="match status" value="1"/>
</dbReference>
<evidence type="ECO:0000256" key="6">
    <source>
        <dbReference type="ARBA" id="ARBA00022801"/>
    </source>
</evidence>
<evidence type="ECO:0000256" key="2">
    <source>
        <dbReference type="ARBA" id="ARBA00001163"/>
    </source>
</evidence>
<dbReference type="OrthoDB" id="10265230at2759"/>
<dbReference type="GO" id="GO:0006144">
    <property type="term" value="P:purine nucleobase metabolic process"/>
    <property type="evidence" value="ECO:0000318"/>
    <property type="project" value="GO_Central"/>
</dbReference>
<dbReference type="CDD" id="cd05822">
    <property type="entry name" value="TLP_HIUase"/>
    <property type="match status" value="1"/>
</dbReference>
<evidence type="ECO:0000256" key="3">
    <source>
        <dbReference type="ARBA" id="ARBA00004754"/>
    </source>
</evidence>
<dbReference type="InterPro" id="IPR023416">
    <property type="entry name" value="Transthyretin/HIU_hydrolase_d"/>
</dbReference>
<keyword evidence="11" id="KW-1185">Reference proteome</keyword>
<keyword evidence="7" id="KW-0456">Lyase</keyword>
<keyword evidence="5" id="KW-0210">Decarboxylase</keyword>
<proteinExistence type="predicted"/>
<dbReference type="InterPro" id="IPR023418">
    <property type="entry name" value="Thyroxine_BS"/>
</dbReference>
<dbReference type="PROSITE" id="PS00769">
    <property type="entry name" value="TRANSTHYRETIN_2"/>
    <property type="match status" value="1"/>
</dbReference>
<reference evidence="10 11" key="1">
    <citation type="journal article" date="2014" name="Nat. Commun.">
        <title>Klebsormidium flaccidum genome reveals primary factors for plant terrestrial adaptation.</title>
        <authorList>
            <person name="Hori K."/>
            <person name="Maruyama F."/>
            <person name="Fujisawa T."/>
            <person name="Togashi T."/>
            <person name="Yamamoto N."/>
            <person name="Seo M."/>
            <person name="Sato S."/>
            <person name="Yamada T."/>
            <person name="Mori H."/>
            <person name="Tajima N."/>
            <person name="Moriyama T."/>
            <person name="Ikeuchi M."/>
            <person name="Watanabe M."/>
            <person name="Wada H."/>
            <person name="Kobayashi K."/>
            <person name="Saito M."/>
            <person name="Masuda T."/>
            <person name="Sasaki-Sekimoto Y."/>
            <person name="Mashiguchi K."/>
            <person name="Awai K."/>
            <person name="Shimojima M."/>
            <person name="Masuda S."/>
            <person name="Iwai M."/>
            <person name="Nobusawa T."/>
            <person name="Narise T."/>
            <person name="Kondo S."/>
            <person name="Saito H."/>
            <person name="Sato R."/>
            <person name="Murakawa M."/>
            <person name="Ihara Y."/>
            <person name="Oshima-Yamada Y."/>
            <person name="Ohtaka K."/>
            <person name="Satoh M."/>
            <person name="Sonobe K."/>
            <person name="Ishii M."/>
            <person name="Ohtani R."/>
            <person name="Kanamori-Sato M."/>
            <person name="Honoki R."/>
            <person name="Miyazaki D."/>
            <person name="Mochizuki H."/>
            <person name="Umetsu J."/>
            <person name="Higashi K."/>
            <person name="Shibata D."/>
            <person name="Kamiya Y."/>
            <person name="Sato N."/>
            <person name="Nakamura Y."/>
            <person name="Tabata S."/>
            <person name="Ida S."/>
            <person name="Kurokawa K."/>
            <person name="Ohta H."/>
        </authorList>
    </citation>
    <scope>NUCLEOTIDE SEQUENCE [LARGE SCALE GENOMIC DNA]</scope>
    <source>
        <strain evidence="10 11">NIES-2285</strain>
    </source>
</reference>
<dbReference type="OMA" id="EPEGHYH"/>
<dbReference type="AlphaFoldDB" id="A0A0U9HRU6"/>
<accession>A0A0U9HRU6</accession>
<feature type="region of interest" description="Disordered" evidence="8">
    <location>
        <begin position="177"/>
        <end position="232"/>
    </location>
</feature>
<feature type="region of interest" description="Disordered" evidence="8">
    <location>
        <begin position="245"/>
        <end position="280"/>
    </location>
</feature>
<comment type="catalytic activity">
    <reaction evidence="2">
        <text>5-hydroxy-2-oxo-4-ureido-2,5-dihydro-1H-imidazole-5-carboxylate + H(+) = (S)-allantoin + CO2</text>
        <dbReference type="Rhea" id="RHEA:26301"/>
        <dbReference type="ChEBI" id="CHEBI:15378"/>
        <dbReference type="ChEBI" id="CHEBI:15678"/>
        <dbReference type="ChEBI" id="CHEBI:16526"/>
        <dbReference type="ChEBI" id="CHEBI:58639"/>
        <dbReference type="EC" id="4.1.1.97"/>
    </reaction>
</comment>
<evidence type="ECO:0000256" key="7">
    <source>
        <dbReference type="ARBA" id="ARBA00023239"/>
    </source>
</evidence>
<gene>
    <name evidence="10" type="ORF">KFL_000570130</name>
</gene>
<comment type="catalytic activity">
    <reaction evidence="1">
        <text>5-hydroxyisourate + H2O = 5-hydroxy-2-oxo-4-ureido-2,5-dihydro-1H-imidazole-5-carboxylate + H(+)</text>
        <dbReference type="Rhea" id="RHEA:23736"/>
        <dbReference type="ChEBI" id="CHEBI:15377"/>
        <dbReference type="ChEBI" id="CHEBI:15378"/>
        <dbReference type="ChEBI" id="CHEBI:18072"/>
        <dbReference type="ChEBI" id="CHEBI:58639"/>
        <dbReference type="EC" id="3.5.2.17"/>
    </reaction>
</comment>
<evidence type="ECO:0000256" key="8">
    <source>
        <dbReference type="SAM" id="MobiDB-lite"/>
    </source>
</evidence>
<dbReference type="GO" id="GO:0033971">
    <property type="term" value="F:hydroxyisourate hydrolase activity"/>
    <property type="evidence" value="ECO:0007669"/>
    <property type="project" value="UniProtKB-EC"/>
</dbReference>
<dbReference type="PROSITE" id="PS00768">
    <property type="entry name" value="TRANSTHYRETIN_1"/>
    <property type="match status" value="1"/>
</dbReference>
<dbReference type="InterPro" id="IPR023419">
    <property type="entry name" value="Transthyretin_CS"/>
</dbReference>
<evidence type="ECO:0000313" key="10">
    <source>
        <dbReference type="EMBL" id="GAQ80565.1"/>
    </source>
</evidence>
<feature type="compositionally biased region" description="Polar residues" evidence="8">
    <location>
        <begin position="177"/>
        <end position="193"/>
    </location>
</feature>
<evidence type="ECO:0000256" key="1">
    <source>
        <dbReference type="ARBA" id="ARBA00001043"/>
    </source>
</evidence>
<dbReference type="Gene3D" id="1.10.3330.10">
    <property type="entry name" value="Oxo-4-hydroxy-4-carboxy-5-ureidoimidazoline decarboxylase"/>
    <property type="match status" value="1"/>
</dbReference>
<evidence type="ECO:0000256" key="4">
    <source>
        <dbReference type="ARBA" id="ARBA00022631"/>
    </source>
</evidence>